<accession>A0ACD3ZEC4</accession>
<evidence type="ECO:0000313" key="1">
    <source>
        <dbReference type="EMBL" id="UPK99653.1"/>
    </source>
</evidence>
<keyword evidence="2" id="KW-1185">Reference proteome</keyword>
<organism evidence="1 2">
    <name type="scientific">Fusarium solani subsp. cucurbitae</name>
    <name type="common">Neocosmosporum cucurbitae</name>
    <dbReference type="NCBI Taxonomy" id="2747967"/>
    <lineage>
        <taxon>Eukaryota</taxon>
        <taxon>Fungi</taxon>
        <taxon>Dikarya</taxon>
        <taxon>Ascomycota</taxon>
        <taxon>Pezizomycotina</taxon>
        <taxon>Sordariomycetes</taxon>
        <taxon>Hypocreomycetidae</taxon>
        <taxon>Hypocreales</taxon>
        <taxon>Nectriaceae</taxon>
        <taxon>Fusarium</taxon>
        <taxon>Fusarium solani species complex</taxon>
    </lineage>
</organism>
<dbReference type="Proteomes" id="UP000830768">
    <property type="component" value="Chromosome 9"/>
</dbReference>
<sequence length="651" mass="73084">MTRSPSPQPTPDSPGPPPKGRTLPRFLRPATSFAYLRRLRRSHKMWDVVWTDPKRESRKEHRERKARQPRSDKSSTKARSLFSRGSTSSSDSPSFVGYPGRKTSSRDFATLSPTPSSIHTTTSTNNYDIEADRASNFTLNNYETTSDTVSHSFESTTDHTLVHEQILECSSELYNTNSRGDDDQYPLPPSPPWDTQVIERVALEPCHIVQTFSEGSYIARSTEVTTSLRTPSDPQFGLSSEVTITANTESKSLSRPRSSGGQTLSLRALKSKSPSAPLPPLPSTPRRVPSCNALLRSEPSDGWKPPDTWACTPTTETFSSTMEDPVEEPSSPESTFPMEQNAMQREVTRLASESNSIRLLRLKGVWGTLSSPNSWKDLEVEKTQWMLSALYNMDQPADQQEERPDTAQDTNSDKPKKVLALYETPAATSYLAAVHHNKQVYHLSPAPLSHTLFPNIHPVLVPVRSSSAFPMAPSSFEAVYSLRLPLSTPSQEIPGVLKNIHRCLKPNGALHLVLVDPLPLTGSLGPLLRAWIEHNLLLNLETNFRCMNPSKLLPIWLENASLHIKGRITSTQFSAVPLDEQQLTPAENSHPSEDTIKQELRNIVGRMLWMEVWGEYITVDTWWWEDPEIIEECVRLQTTWEWRLITACKDG</sequence>
<dbReference type="EMBL" id="CP090037">
    <property type="protein sequence ID" value="UPK99653.1"/>
    <property type="molecule type" value="Genomic_DNA"/>
</dbReference>
<proteinExistence type="predicted"/>
<evidence type="ECO:0000313" key="2">
    <source>
        <dbReference type="Proteomes" id="UP000830768"/>
    </source>
</evidence>
<protein>
    <submittedName>
        <fullName evidence="1">Uncharacterized protein</fullName>
    </submittedName>
</protein>
<reference evidence="1" key="1">
    <citation type="submission" date="2021-11" db="EMBL/GenBank/DDBJ databases">
        <title>Fusarium solani-melongenae Genome sequencing and assembly.</title>
        <authorList>
            <person name="Xie S."/>
            <person name="Huang L."/>
            <person name="Zhang X."/>
        </authorList>
    </citation>
    <scope>NUCLEOTIDE SEQUENCE</scope>
    <source>
        <strain evidence="1">CRI 24-3</strain>
    </source>
</reference>
<gene>
    <name evidence="1" type="ORF">LCI18_010588</name>
</gene>
<name>A0ACD3ZEC4_FUSSC</name>